<protein>
    <submittedName>
        <fullName evidence="1">Uncharacterized protein</fullName>
    </submittedName>
</protein>
<dbReference type="AlphaFoldDB" id="A0A8H6NCV4"/>
<dbReference type="EMBL" id="WIGM01000353">
    <property type="protein sequence ID" value="KAF6827941.1"/>
    <property type="molecule type" value="Genomic_DNA"/>
</dbReference>
<accession>A0A8H6NCV4</accession>
<comment type="caution">
    <text evidence="1">The sequence shown here is derived from an EMBL/GenBank/DDBJ whole genome shotgun (WGS) entry which is preliminary data.</text>
</comment>
<keyword evidence="2" id="KW-1185">Reference proteome</keyword>
<evidence type="ECO:0000313" key="2">
    <source>
        <dbReference type="Proteomes" id="UP000639643"/>
    </source>
</evidence>
<proteinExistence type="predicted"/>
<name>A0A8H6NCV4_9PEZI</name>
<gene>
    <name evidence="1" type="ORF">CMUS01_08798</name>
</gene>
<reference evidence="1" key="1">
    <citation type="journal article" date="2020" name="Phytopathology">
        <title>Genome Sequence Resources of Colletotrichum truncatum, C. plurivorum, C. musicola, and C. sojae: Four Species Pathogenic to Soybean (Glycine max).</title>
        <authorList>
            <person name="Rogerio F."/>
            <person name="Boufleur T.R."/>
            <person name="Ciampi-Guillardi M."/>
            <person name="Sukno S.A."/>
            <person name="Thon M.R."/>
            <person name="Massola Junior N.S."/>
            <person name="Baroncelli R."/>
        </authorList>
    </citation>
    <scope>NUCLEOTIDE SEQUENCE</scope>
    <source>
        <strain evidence="1">LFN0074</strain>
    </source>
</reference>
<dbReference type="OrthoDB" id="4843457at2759"/>
<sequence>MSVVVDPCTHCHYPRCSRCRVERLQTRHHQQTPLDYCHHPAHSGT</sequence>
<evidence type="ECO:0000313" key="1">
    <source>
        <dbReference type="EMBL" id="KAF6827941.1"/>
    </source>
</evidence>
<dbReference type="Proteomes" id="UP000639643">
    <property type="component" value="Unassembled WGS sequence"/>
</dbReference>
<organism evidence="1 2">
    <name type="scientific">Colletotrichum musicola</name>
    <dbReference type="NCBI Taxonomy" id="2175873"/>
    <lineage>
        <taxon>Eukaryota</taxon>
        <taxon>Fungi</taxon>
        <taxon>Dikarya</taxon>
        <taxon>Ascomycota</taxon>
        <taxon>Pezizomycotina</taxon>
        <taxon>Sordariomycetes</taxon>
        <taxon>Hypocreomycetidae</taxon>
        <taxon>Glomerellales</taxon>
        <taxon>Glomerellaceae</taxon>
        <taxon>Colletotrichum</taxon>
        <taxon>Colletotrichum orchidearum species complex</taxon>
    </lineage>
</organism>